<name>X0WAW5_9ZZZZ</name>
<dbReference type="InterPro" id="IPR018964">
    <property type="entry name" value="Phage_phiJL001_Gp84_C"/>
</dbReference>
<protein>
    <recommendedName>
        <fullName evidence="1">Bacteriophage phiJL001 Gp84 C-terminal domain-containing protein</fullName>
    </recommendedName>
</protein>
<evidence type="ECO:0000313" key="2">
    <source>
        <dbReference type="EMBL" id="GAG27800.1"/>
    </source>
</evidence>
<feature type="non-terminal residue" evidence="2">
    <location>
        <position position="1"/>
    </location>
</feature>
<comment type="caution">
    <text evidence="2">The sequence shown here is derived from an EMBL/GenBank/DDBJ whole genome shotgun (WGS) entry which is preliminary data.</text>
</comment>
<organism evidence="2">
    <name type="scientific">marine sediment metagenome</name>
    <dbReference type="NCBI Taxonomy" id="412755"/>
    <lineage>
        <taxon>unclassified sequences</taxon>
        <taxon>metagenomes</taxon>
        <taxon>ecological metagenomes</taxon>
    </lineage>
</organism>
<dbReference type="Pfam" id="PF09356">
    <property type="entry name" value="Phage_BR0599"/>
    <property type="match status" value="1"/>
</dbReference>
<sequence>PFTDICLARFNNPDNFRGFPYIPRYEEAMV</sequence>
<dbReference type="AlphaFoldDB" id="X0WAW5"/>
<dbReference type="EMBL" id="BARS01031080">
    <property type="protein sequence ID" value="GAG27800.1"/>
    <property type="molecule type" value="Genomic_DNA"/>
</dbReference>
<feature type="domain" description="Bacteriophage phiJL001 Gp84 C-terminal" evidence="1">
    <location>
        <begin position="6"/>
        <end position="24"/>
    </location>
</feature>
<evidence type="ECO:0000259" key="1">
    <source>
        <dbReference type="Pfam" id="PF09356"/>
    </source>
</evidence>
<proteinExistence type="predicted"/>
<gene>
    <name evidence="2" type="ORF">S01H1_48396</name>
</gene>
<accession>X0WAW5</accession>
<reference evidence="2" key="1">
    <citation type="journal article" date="2014" name="Front. Microbiol.">
        <title>High frequency of phylogenetically diverse reductive dehalogenase-homologous genes in deep subseafloor sedimentary metagenomes.</title>
        <authorList>
            <person name="Kawai M."/>
            <person name="Futagami T."/>
            <person name="Toyoda A."/>
            <person name="Takaki Y."/>
            <person name="Nishi S."/>
            <person name="Hori S."/>
            <person name="Arai W."/>
            <person name="Tsubouchi T."/>
            <person name="Morono Y."/>
            <person name="Uchiyama I."/>
            <person name="Ito T."/>
            <person name="Fujiyama A."/>
            <person name="Inagaki F."/>
            <person name="Takami H."/>
        </authorList>
    </citation>
    <scope>NUCLEOTIDE SEQUENCE</scope>
    <source>
        <strain evidence="2">Expedition CK06-06</strain>
    </source>
</reference>